<evidence type="ECO:0000313" key="3">
    <source>
        <dbReference type="Proteomes" id="UP000000731"/>
    </source>
</evidence>
<dbReference type="RefSeq" id="NP_818604.1">
    <property type="nucleotide sequence ID" value="NC_004689.1"/>
</dbReference>
<name>Q856A6_9CAUD</name>
<feature type="region of interest" description="Disordered" evidence="1">
    <location>
        <begin position="1"/>
        <end position="55"/>
    </location>
</feature>
<dbReference type="KEGG" id="vg:1260270"/>
<accession>Q856A6</accession>
<reference evidence="2 3" key="1">
    <citation type="journal article" date="2003" name="Cell">
        <title>Origins of highly mosaic mycobacteriophage genomes.</title>
        <authorList>
            <person name="Pedulla M.L."/>
            <person name="Ford M.E."/>
            <person name="Houtz J.M."/>
            <person name="Karthikeyan T."/>
            <person name="Wadsworth C."/>
            <person name="Lewis J.A."/>
            <person name="Jacobs-Sera D."/>
            <person name="Falbo J."/>
            <person name="Gross J."/>
            <person name="Pannunzio N.R."/>
            <person name="Brucker W."/>
            <person name="Kumar V."/>
            <person name="Kandasamy J."/>
            <person name="Keenan L."/>
            <person name="Bardarov S."/>
            <person name="Kriakov J."/>
            <person name="Lawrence J.G."/>
            <person name="Jacobs W.R. Jr."/>
            <person name="Hendrix R.W."/>
            <person name="Hatfull G.F."/>
        </authorList>
    </citation>
    <scope>NUCLEOTIDE SEQUENCE</scope>
</reference>
<organism evidence="2 3">
    <name type="scientific">Mycobacterium phage Barnyard</name>
    <dbReference type="NCBI Taxonomy" id="205880"/>
    <lineage>
        <taxon>Viruses</taxon>
        <taxon>Duplodnaviria</taxon>
        <taxon>Heunggongvirae</taxon>
        <taxon>Uroviricota</taxon>
        <taxon>Caudoviricetes</taxon>
        <taxon>Barnyardvirus</taxon>
        <taxon>Barnyardvirus barnyard</taxon>
    </lineage>
</organism>
<gene>
    <name evidence="2" type="primary">66</name>
    <name evidence="2" type="ORF">PBI_BARNYARD_66</name>
</gene>
<evidence type="ECO:0000313" key="2">
    <source>
        <dbReference type="EMBL" id="AAN02120.1"/>
    </source>
</evidence>
<protein>
    <submittedName>
        <fullName evidence="2">Uncharacterized protein</fullName>
    </submittedName>
</protein>
<proteinExistence type="predicted"/>
<dbReference type="EMBL" id="AY129339">
    <property type="protein sequence ID" value="AAN02120.1"/>
    <property type="molecule type" value="Genomic_DNA"/>
</dbReference>
<evidence type="ECO:0000256" key="1">
    <source>
        <dbReference type="SAM" id="MobiDB-lite"/>
    </source>
</evidence>
<dbReference type="Proteomes" id="UP000000731">
    <property type="component" value="Segment"/>
</dbReference>
<keyword evidence="3" id="KW-1185">Reference proteome</keyword>
<sequence>MRAQKIPPVASQANRLGIPGVTSGGERRDPRLPPPSQTPDDYTIALHGSEGNSLTPVKLSRSQLETILKLEDRINTAGKTSGYPPVFVVYHGGLKNVGSKQDPIWEPAGKPVRNQRI</sequence>